<reference evidence="1" key="2">
    <citation type="submission" date="2009-03" db="EMBL/GenBank/DDBJ databases">
        <authorList>
            <person name="Gang L."/>
        </authorList>
    </citation>
    <scope>NUCLEOTIDE SEQUENCE</scope>
    <source>
        <strain evidence="1">Anhui</strain>
    </source>
</reference>
<proteinExistence type="evidence at transcript level"/>
<evidence type="ECO:0000313" key="1">
    <source>
        <dbReference type="EMBL" id="CAX75091.1"/>
    </source>
</evidence>
<dbReference type="EMBL" id="FN319363">
    <property type="protein sequence ID" value="CAX75091.1"/>
    <property type="molecule type" value="mRNA"/>
</dbReference>
<reference evidence="1" key="1">
    <citation type="journal article" date="2009" name="Nature">
        <title>The Schistosoma japonicum genome reveals features of host-parasite interplay.</title>
        <authorList>
            <person name="Liu F."/>
            <person name="Zhou Y."/>
            <person name="Wang Z.Q."/>
            <person name="Lu G."/>
            <person name="Zheng H."/>
            <person name="Brindley P.J."/>
            <person name="McManus D.P."/>
            <person name="Blair D."/>
            <person name="Zhang Q.H."/>
            <person name="Zhong Y."/>
            <person name="Wang S."/>
            <person name="Han Z.G."/>
            <person name="Chen Z."/>
        </authorList>
    </citation>
    <scope>NUCLEOTIDE SEQUENCE</scope>
    <source>
        <strain evidence="1">Anhui</strain>
    </source>
</reference>
<dbReference type="AlphaFoldDB" id="C1LK63"/>
<organism evidence="1">
    <name type="scientific">Schistosoma japonicum</name>
    <name type="common">Blood fluke</name>
    <dbReference type="NCBI Taxonomy" id="6182"/>
    <lineage>
        <taxon>Eukaryota</taxon>
        <taxon>Metazoa</taxon>
        <taxon>Spiralia</taxon>
        <taxon>Lophotrochozoa</taxon>
        <taxon>Platyhelminthes</taxon>
        <taxon>Trematoda</taxon>
        <taxon>Digenea</taxon>
        <taxon>Strigeidida</taxon>
        <taxon>Schistosomatoidea</taxon>
        <taxon>Schistosomatidae</taxon>
        <taxon>Schistosoma</taxon>
    </lineage>
</organism>
<sequence length="54" mass="6315">MYVKVVIVVTIIVICLNFICSARPRTGENCSRPKRISFERLTHYYYDSNNKSCL</sequence>
<name>C1LK63_SCHJA</name>
<accession>C1LK63</accession>
<protein>
    <submittedName>
        <fullName evidence="1">Hypotheticial protein</fullName>
    </submittedName>
</protein>